<dbReference type="InterPro" id="IPR032774">
    <property type="entry name" value="WG_beta_rep"/>
</dbReference>
<dbReference type="EMBL" id="CP063849">
    <property type="protein sequence ID" value="QOY89271.1"/>
    <property type="molecule type" value="Genomic_DNA"/>
</dbReference>
<protein>
    <submittedName>
        <fullName evidence="1">WG repeat-containing protein</fullName>
    </submittedName>
</protein>
<dbReference type="Pfam" id="PF14903">
    <property type="entry name" value="WG_beta_rep"/>
    <property type="match status" value="5"/>
</dbReference>
<proteinExistence type="predicted"/>
<dbReference type="SUPFAM" id="SSF69360">
    <property type="entry name" value="Cell wall binding repeat"/>
    <property type="match status" value="1"/>
</dbReference>
<dbReference type="Proteomes" id="UP000593892">
    <property type="component" value="Chromosome"/>
</dbReference>
<dbReference type="AlphaFoldDB" id="A0A7S7SM93"/>
<organism evidence="1 2">
    <name type="scientific">Paludibaculum fermentans</name>
    <dbReference type="NCBI Taxonomy" id="1473598"/>
    <lineage>
        <taxon>Bacteria</taxon>
        <taxon>Pseudomonadati</taxon>
        <taxon>Acidobacteriota</taxon>
        <taxon>Terriglobia</taxon>
        <taxon>Bryobacterales</taxon>
        <taxon>Bryobacteraceae</taxon>
        <taxon>Paludibaculum</taxon>
    </lineage>
</organism>
<dbReference type="PANTHER" id="PTHR37841">
    <property type="entry name" value="GLR2918 PROTEIN"/>
    <property type="match status" value="1"/>
</dbReference>
<reference evidence="1 2" key="1">
    <citation type="submission" date="2020-10" db="EMBL/GenBank/DDBJ databases">
        <title>Complete genome sequence of Paludibaculum fermentans P105T, a facultatively anaerobic acidobacterium capable of dissimilatory Fe(III) reduction.</title>
        <authorList>
            <person name="Dedysh S.N."/>
            <person name="Beletsky A.V."/>
            <person name="Kulichevskaya I.S."/>
            <person name="Mardanov A.V."/>
            <person name="Ravin N.V."/>
        </authorList>
    </citation>
    <scope>NUCLEOTIDE SEQUENCE [LARGE SCALE GENOMIC DNA]</scope>
    <source>
        <strain evidence="1 2">P105</strain>
    </source>
</reference>
<dbReference type="RefSeq" id="WP_194450933.1">
    <property type="nucleotide sequence ID" value="NZ_CP063849.1"/>
</dbReference>
<evidence type="ECO:0000313" key="1">
    <source>
        <dbReference type="EMBL" id="QOY89271.1"/>
    </source>
</evidence>
<keyword evidence="2" id="KW-1185">Reference proteome</keyword>
<accession>A0A7S7SM93</accession>
<sequence>MRRILPLWTILFVAVGLLLVIRDAPGCSWRYQIWALRSPSADPLFRFERDGKIGYIDARGAIAMPPTLPVGGMFGGEFHDGLLLVRDSLGQRFIDKFGATVLRPDALMANDFSEGLAAAAQESGNPRRDKWGFIDRTGRFVVEPKFRGVSSFSEGLARVSVDGEFGSTGYIDKFGNFVIPPRLSTGSSFHEGLAAVILDGPCRIINGGSCSRAEYRPATPSANYDCKFSFIDKTGRPISDLRFDDASDFSEGLAPVRLRGKWGYVDKSGRIAIEPQFEVASAFSEGLASVRSEGGYGFIDHSGGFVIRPSFKFVECFSDGRALVYELDENKAEVYHFIDRTGAPAFPAVYTIAASFRHGLAPVVLDGPPRSARQLAWINTAGQIVFRFSEK</sequence>
<evidence type="ECO:0000313" key="2">
    <source>
        <dbReference type="Proteomes" id="UP000593892"/>
    </source>
</evidence>
<dbReference type="KEGG" id="pfer:IRI77_04760"/>
<gene>
    <name evidence="1" type="ORF">IRI77_04760</name>
</gene>
<name>A0A7S7SM93_PALFE</name>
<dbReference type="PANTHER" id="PTHR37841:SF1">
    <property type="entry name" value="DUF3298 DOMAIN-CONTAINING PROTEIN"/>
    <property type="match status" value="1"/>
</dbReference>